<evidence type="ECO:0000256" key="2">
    <source>
        <dbReference type="ARBA" id="ARBA00008335"/>
    </source>
</evidence>
<proteinExistence type="inferred from homology"/>
<keyword evidence="6 8" id="KW-1133">Transmembrane helix</keyword>
<keyword evidence="11" id="KW-1185">Reference proteome</keyword>
<dbReference type="PROSITE" id="PS50850">
    <property type="entry name" value="MFS"/>
    <property type="match status" value="1"/>
</dbReference>
<name>A0A3S3UBZ2_9BACT</name>
<evidence type="ECO:0000256" key="3">
    <source>
        <dbReference type="ARBA" id="ARBA00022448"/>
    </source>
</evidence>
<organism evidence="10 11">
    <name type="scientific">Candidatus Electrothrix communis</name>
    <dbReference type="NCBI Taxonomy" id="1859133"/>
    <lineage>
        <taxon>Bacteria</taxon>
        <taxon>Pseudomonadati</taxon>
        <taxon>Thermodesulfobacteriota</taxon>
        <taxon>Desulfobulbia</taxon>
        <taxon>Desulfobulbales</taxon>
        <taxon>Desulfobulbaceae</taxon>
        <taxon>Candidatus Electrothrix</taxon>
    </lineage>
</organism>
<dbReference type="Proteomes" id="UP000288086">
    <property type="component" value="Unassembled WGS sequence"/>
</dbReference>
<comment type="similarity">
    <text evidence="2">Belongs to the major facilitator superfamily.</text>
</comment>
<evidence type="ECO:0000256" key="1">
    <source>
        <dbReference type="ARBA" id="ARBA00004651"/>
    </source>
</evidence>
<comment type="caution">
    <text evidence="10">The sequence shown here is derived from an EMBL/GenBank/DDBJ whole genome shotgun (WGS) entry which is preliminary data.</text>
</comment>
<feature type="transmembrane region" description="Helical" evidence="8">
    <location>
        <begin position="7"/>
        <end position="29"/>
    </location>
</feature>
<comment type="subcellular location">
    <subcellularLocation>
        <location evidence="1">Cell membrane</location>
        <topology evidence="1">Multi-pass membrane protein</topology>
    </subcellularLocation>
</comment>
<evidence type="ECO:0000313" key="10">
    <source>
        <dbReference type="EMBL" id="RWX48336.1"/>
    </source>
</evidence>
<dbReference type="Gene3D" id="1.20.1250.20">
    <property type="entry name" value="MFS general substrate transporter like domains"/>
    <property type="match status" value="1"/>
</dbReference>
<evidence type="ECO:0000256" key="8">
    <source>
        <dbReference type="SAM" id="Phobius"/>
    </source>
</evidence>
<dbReference type="GO" id="GO:0005886">
    <property type="term" value="C:plasma membrane"/>
    <property type="evidence" value="ECO:0007669"/>
    <property type="project" value="UniProtKB-SubCell"/>
</dbReference>
<dbReference type="InterPro" id="IPR020846">
    <property type="entry name" value="MFS_dom"/>
</dbReference>
<keyword evidence="4" id="KW-1003">Cell membrane</keyword>
<feature type="transmembrane region" description="Helical" evidence="8">
    <location>
        <begin position="210"/>
        <end position="235"/>
    </location>
</feature>
<gene>
    <name evidence="10" type="ORF">VT98_11673</name>
</gene>
<keyword evidence="7 8" id="KW-0472">Membrane</keyword>
<dbReference type="InterPro" id="IPR036259">
    <property type="entry name" value="MFS_trans_sf"/>
</dbReference>
<sequence>MSEIFKIFVACAINMLAVSTVFMTQSIFFEISESFNIDITQARLSFSIVSLSYSASFFFLGPPADKFNLPKIAVSGLLLLAMTVMGASYATGFGMFITAMALMGICAALIPASMFPHVAKTSPENKLGVYVGLIVASGTLGVIFGRAAMGLLTATIGWQSSFRIVAVVLLFLAAISFFSLVEKDNEKAKTHQNLFKLYTNSIRLMFRPKILSLLLVGFSLYFGFLGMITFLTYRLLGPPFNFFSGEIGWISFAGITALIAPFAGNISKKQGC</sequence>
<dbReference type="GO" id="GO:0022857">
    <property type="term" value="F:transmembrane transporter activity"/>
    <property type="evidence" value="ECO:0007669"/>
    <property type="project" value="InterPro"/>
</dbReference>
<protein>
    <submittedName>
        <fullName evidence="10">Major Facilitator Superfamily protein</fullName>
    </submittedName>
</protein>
<dbReference type="SUPFAM" id="SSF103473">
    <property type="entry name" value="MFS general substrate transporter"/>
    <property type="match status" value="1"/>
</dbReference>
<evidence type="ECO:0000259" key="9">
    <source>
        <dbReference type="PROSITE" id="PS50850"/>
    </source>
</evidence>
<evidence type="ECO:0000256" key="7">
    <source>
        <dbReference type="ARBA" id="ARBA00023136"/>
    </source>
</evidence>
<evidence type="ECO:0000256" key="5">
    <source>
        <dbReference type="ARBA" id="ARBA00022692"/>
    </source>
</evidence>
<accession>A0A3S3UBZ2</accession>
<reference evidence="10 11" key="1">
    <citation type="submission" date="2017-01" db="EMBL/GenBank/DDBJ databases">
        <title>The cable genome- insights into the physiology and evolution of filamentous bacteria capable of sulfide oxidation via long distance electron transfer.</title>
        <authorList>
            <person name="Schreiber L."/>
            <person name="Bjerg J.T."/>
            <person name="Boggild A."/>
            <person name="Van De Vossenberg J."/>
            <person name="Meysman F."/>
            <person name="Nielsen L.P."/>
            <person name="Schramm A."/>
            <person name="Kjeldsen K.U."/>
        </authorList>
    </citation>
    <scope>NUCLEOTIDE SEQUENCE [LARGE SCALE GENOMIC DNA]</scope>
    <source>
        <strain evidence="10">A1</strain>
    </source>
</reference>
<dbReference type="Pfam" id="PF07690">
    <property type="entry name" value="MFS_1"/>
    <property type="match status" value="1"/>
</dbReference>
<dbReference type="EMBL" id="MTKP01000167">
    <property type="protein sequence ID" value="RWX48336.1"/>
    <property type="molecule type" value="Genomic_DNA"/>
</dbReference>
<feature type="transmembrane region" description="Helical" evidence="8">
    <location>
        <begin position="41"/>
        <end position="60"/>
    </location>
</feature>
<evidence type="ECO:0000313" key="11">
    <source>
        <dbReference type="Proteomes" id="UP000288086"/>
    </source>
</evidence>
<feature type="transmembrane region" description="Helical" evidence="8">
    <location>
        <begin position="161"/>
        <end position="181"/>
    </location>
</feature>
<keyword evidence="5 8" id="KW-0812">Transmembrane</keyword>
<feature type="domain" description="Major facilitator superfamily (MFS) profile" evidence="9">
    <location>
        <begin position="3"/>
        <end position="272"/>
    </location>
</feature>
<feature type="transmembrane region" description="Helical" evidence="8">
    <location>
        <begin position="247"/>
        <end position="266"/>
    </location>
</feature>
<keyword evidence="3" id="KW-0813">Transport</keyword>
<feature type="transmembrane region" description="Helical" evidence="8">
    <location>
        <begin position="127"/>
        <end position="149"/>
    </location>
</feature>
<feature type="transmembrane region" description="Helical" evidence="8">
    <location>
        <begin position="72"/>
        <end position="90"/>
    </location>
</feature>
<dbReference type="AlphaFoldDB" id="A0A3S3UBZ2"/>
<evidence type="ECO:0000256" key="4">
    <source>
        <dbReference type="ARBA" id="ARBA00022475"/>
    </source>
</evidence>
<evidence type="ECO:0000256" key="6">
    <source>
        <dbReference type="ARBA" id="ARBA00022989"/>
    </source>
</evidence>
<dbReference type="PANTHER" id="PTHR43271:SF2">
    <property type="entry name" value="BLL2771 PROTEIN"/>
    <property type="match status" value="1"/>
</dbReference>
<dbReference type="InterPro" id="IPR011701">
    <property type="entry name" value="MFS"/>
</dbReference>
<dbReference type="PANTHER" id="PTHR43271">
    <property type="entry name" value="BLL2771 PROTEIN"/>
    <property type="match status" value="1"/>
</dbReference>
<feature type="transmembrane region" description="Helical" evidence="8">
    <location>
        <begin position="96"/>
        <end position="115"/>
    </location>
</feature>